<evidence type="ECO:0000256" key="2">
    <source>
        <dbReference type="ARBA" id="ARBA00022679"/>
    </source>
</evidence>
<organism evidence="11 12">
    <name type="scientific">Kineosporia babensis</name>
    <dbReference type="NCBI Taxonomy" id="499548"/>
    <lineage>
        <taxon>Bacteria</taxon>
        <taxon>Bacillati</taxon>
        <taxon>Actinomycetota</taxon>
        <taxon>Actinomycetes</taxon>
        <taxon>Kineosporiales</taxon>
        <taxon>Kineosporiaceae</taxon>
        <taxon>Kineosporia</taxon>
    </lineage>
</organism>
<feature type="domain" description="Reverse transcriptase" evidence="10">
    <location>
        <begin position="1"/>
        <end position="375"/>
    </location>
</feature>
<evidence type="ECO:0000256" key="4">
    <source>
        <dbReference type="ARBA" id="ARBA00022723"/>
    </source>
</evidence>
<evidence type="ECO:0000256" key="1">
    <source>
        <dbReference type="ARBA" id="ARBA00012493"/>
    </source>
</evidence>
<sequence>MSDPRTRVLARALGNAFLTAPEWALRPLTDNAATVLGGRRRWTRRLAREVLDAYPRPPADRPRELAAFIQASPILFTAVLRSVETGRPLRVIRMPPAPVQMNTRRPWPVPKIDSIQDLARLLDLETAQLDWFADVKGLQRRAAPGPLHHYRYAWASTASKRPRLLEAPLPRLRSRQRTLLEQILARIPTHPAAHGFVPGRSAVTGAEPHAGAAVVIGLDLAAFFASIQVGQVYGIFRAAGYAEPVAHVLTGLCTTRTPVRVISNMPATSDVESRVRLRRLLAGGHLPQGAPTSPALANLCALGLDRRLNGLAAAVGMTYTRYADDLTFSAGEEVNARRLITAVDEIVRSEGFALQSAKTRIRRDFQRQEVTGIVVNAHPNLNRREYDELKAILHNALRHGPEGQNRAGHRDFRAHLLGRIAWVAQLNPERGRKLRETFEAITWPSLS</sequence>
<reference evidence="11" key="1">
    <citation type="submission" date="2021-11" db="EMBL/GenBank/DDBJ databases">
        <title>Streptomyces corallinus and Kineosporia corallina sp. nov., two new coral-derived marine actinobacteria.</title>
        <authorList>
            <person name="Buangrab K."/>
            <person name="Sutthacheep M."/>
            <person name="Yeemin T."/>
            <person name="Harunari E."/>
            <person name="Igarashi Y."/>
            <person name="Sripreechasak P."/>
            <person name="Kanchanasin P."/>
            <person name="Tanasupawat S."/>
            <person name="Phongsopitanun W."/>
        </authorList>
    </citation>
    <scope>NUCLEOTIDE SEQUENCE</scope>
    <source>
        <strain evidence="11">JCM 31032</strain>
    </source>
</reference>
<evidence type="ECO:0000256" key="3">
    <source>
        <dbReference type="ARBA" id="ARBA00022695"/>
    </source>
</evidence>
<evidence type="ECO:0000256" key="9">
    <source>
        <dbReference type="ARBA" id="ARBA00048173"/>
    </source>
</evidence>
<keyword evidence="5" id="KW-0460">Magnesium</keyword>
<evidence type="ECO:0000256" key="5">
    <source>
        <dbReference type="ARBA" id="ARBA00022842"/>
    </source>
</evidence>
<dbReference type="SUPFAM" id="SSF56672">
    <property type="entry name" value="DNA/RNA polymerases"/>
    <property type="match status" value="1"/>
</dbReference>
<protein>
    <recommendedName>
        <fullName evidence="1">RNA-directed DNA polymerase</fullName>
        <ecNumber evidence="1">2.7.7.49</ecNumber>
    </recommendedName>
</protein>
<dbReference type="InterPro" id="IPR000123">
    <property type="entry name" value="Reverse_transcriptase_msDNA"/>
</dbReference>
<evidence type="ECO:0000313" key="12">
    <source>
        <dbReference type="Proteomes" id="UP001138997"/>
    </source>
</evidence>
<keyword evidence="3" id="KW-0548">Nucleotidyltransferase</keyword>
<keyword evidence="6 11" id="KW-0695">RNA-directed DNA polymerase</keyword>
<dbReference type="GO" id="GO:0003964">
    <property type="term" value="F:RNA-directed DNA polymerase activity"/>
    <property type="evidence" value="ECO:0007669"/>
    <property type="project" value="UniProtKB-KW"/>
</dbReference>
<dbReference type="PANTHER" id="PTHR34047:SF7">
    <property type="entry name" value="RNA-DIRECTED DNA POLYMERASE"/>
    <property type="match status" value="1"/>
</dbReference>
<keyword evidence="4" id="KW-0479">Metal-binding</keyword>
<evidence type="ECO:0000313" key="11">
    <source>
        <dbReference type="EMBL" id="MCD5310763.1"/>
    </source>
</evidence>
<dbReference type="InterPro" id="IPR000477">
    <property type="entry name" value="RT_dom"/>
</dbReference>
<dbReference type="PANTHER" id="PTHR34047">
    <property type="entry name" value="NUCLEAR INTRON MATURASE 1, MITOCHONDRIAL-RELATED"/>
    <property type="match status" value="1"/>
</dbReference>
<keyword evidence="12" id="KW-1185">Reference proteome</keyword>
<evidence type="ECO:0000259" key="10">
    <source>
        <dbReference type="PROSITE" id="PS50878"/>
    </source>
</evidence>
<keyword evidence="7" id="KW-0051">Antiviral defense</keyword>
<dbReference type="GO" id="GO:0051607">
    <property type="term" value="P:defense response to virus"/>
    <property type="evidence" value="ECO:0007669"/>
    <property type="project" value="UniProtKB-KW"/>
</dbReference>
<dbReference type="AlphaFoldDB" id="A0A9X1NAX5"/>
<dbReference type="RefSeq" id="WP_231439934.1">
    <property type="nucleotide sequence ID" value="NZ_JAJOMB010000003.1"/>
</dbReference>
<proteinExistence type="inferred from homology"/>
<gene>
    <name evidence="11" type="ORF">LR394_07650</name>
</gene>
<evidence type="ECO:0000256" key="7">
    <source>
        <dbReference type="ARBA" id="ARBA00023118"/>
    </source>
</evidence>
<dbReference type="Proteomes" id="UP001138997">
    <property type="component" value="Unassembled WGS sequence"/>
</dbReference>
<dbReference type="PROSITE" id="PS50878">
    <property type="entry name" value="RT_POL"/>
    <property type="match status" value="1"/>
</dbReference>
<comment type="catalytic activity">
    <reaction evidence="9">
        <text>DNA(n) + a 2'-deoxyribonucleoside 5'-triphosphate = DNA(n+1) + diphosphate</text>
        <dbReference type="Rhea" id="RHEA:22508"/>
        <dbReference type="Rhea" id="RHEA-COMP:17339"/>
        <dbReference type="Rhea" id="RHEA-COMP:17340"/>
        <dbReference type="ChEBI" id="CHEBI:33019"/>
        <dbReference type="ChEBI" id="CHEBI:61560"/>
        <dbReference type="ChEBI" id="CHEBI:173112"/>
        <dbReference type="EC" id="2.7.7.49"/>
    </reaction>
</comment>
<dbReference type="GO" id="GO:0046872">
    <property type="term" value="F:metal ion binding"/>
    <property type="evidence" value="ECO:0007669"/>
    <property type="project" value="UniProtKB-KW"/>
</dbReference>
<dbReference type="PRINTS" id="PR00866">
    <property type="entry name" value="RNADNAPOLMS"/>
</dbReference>
<dbReference type="GO" id="GO:0003723">
    <property type="term" value="F:RNA binding"/>
    <property type="evidence" value="ECO:0007669"/>
    <property type="project" value="InterPro"/>
</dbReference>
<comment type="similarity">
    <text evidence="8">Belongs to the bacterial reverse transcriptase family.</text>
</comment>
<evidence type="ECO:0000256" key="8">
    <source>
        <dbReference type="ARBA" id="ARBA00034120"/>
    </source>
</evidence>
<dbReference type="CDD" id="cd03487">
    <property type="entry name" value="RT_Bac_retron_II"/>
    <property type="match status" value="1"/>
</dbReference>
<evidence type="ECO:0000256" key="6">
    <source>
        <dbReference type="ARBA" id="ARBA00022918"/>
    </source>
</evidence>
<accession>A0A9X1NAX5</accession>
<dbReference type="InterPro" id="IPR051083">
    <property type="entry name" value="GrpII_Intron_Splice-Mob/Def"/>
</dbReference>
<dbReference type="InterPro" id="IPR043502">
    <property type="entry name" value="DNA/RNA_pol_sf"/>
</dbReference>
<dbReference type="Pfam" id="PF00078">
    <property type="entry name" value="RVT_1"/>
    <property type="match status" value="1"/>
</dbReference>
<keyword evidence="2" id="KW-0808">Transferase</keyword>
<dbReference type="EC" id="2.7.7.49" evidence="1"/>
<name>A0A9X1NAX5_9ACTN</name>
<dbReference type="EMBL" id="JAJOMB010000003">
    <property type="protein sequence ID" value="MCD5310763.1"/>
    <property type="molecule type" value="Genomic_DNA"/>
</dbReference>
<comment type="caution">
    <text evidence="11">The sequence shown here is derived from an EMBL/GenBank/DDBJ whole genome shotgun (WGS) entry which is preliminary data.</text>
</comment>